<proteinExistence type="predicted"/>
<dbReference type="Proteomes" id="UP000029435">
    <property type="component" value="Unassembled WGS sequence"/>
</dbReference>
<organism evidence="1 2">
    <name type="scientific">Pectobacterium brasiliense</name>
    <dbReference type="NCBI Taxonomy" id="180957"/>
    <lineage>
        <taxon>Bacteria</taxon>
        <taxon>Pseudomonadati</taxon>
        <taxon>Pseudomonadota</taxon>
        <taxon>Gammaproteobacteria</taxon>
        <taxon>Enterobacterales</taxon>
        <taxon>Pectobacteriaceae</taxon>
        <taxon>Pectobacterium</taxon>
    </lineage>
</organism>
<reference evidence="1 2" key="1">
    <citation type="submission" date="2014-08" db="EMBL/GenBank/DDBJ databases">
        <title>Genome sequences of NCPPB Pectobacterium isolates.</title>
        <authorList>
            <person name="Glover R.H."/>
            <person name="Sapp M."/>
            <person name="Elphinstone J."/>
        </authorList>
    </citation>
    <scope>NUCLEOTIDE SEQUENCE [LARGE SCALE GENOMIC DNA]</scope>
    <source>
        <strain evidence="1 2">LMG 21372</strain>
    </source>
</reference>
<gene>
    <name evidence="1" type="ORF">KU74_12375</name>
</gene>
<protein>
    <submittedName>
        <fullName evidence="1">Uncharacterized protein</fullName>
    </submittedName>
</protein>
<sequence length="257" mass="28110">MTTTVYDRVNKLIATDSRWSKKLDDLGYLGHIAFVDDTGFGKMVVRDDHVLTLAGNGLLIEHWKQWWGGDLNSPRPPILIDGQEAITLHIVKMSTNTIIFDIGHVLAAYNVDDDGNKVINAVFAGTGSHHAGRIWLDTGCARSAIEAAKIGDICTGGEVRYVDFNSGMKNLECEKHLISDVANALLEKGMIMDTNNPLSQPVPITEQEVAHIRELIANGDITPCAPTGGKPVKWDERSISRLDAAIESIRQDEALAK</sequence>
<dbReference type="RefSeq" id="WP_039315377.1">
    <property type="nucleotide sequence ID" value="NZ_JQOD01000002.1"/>
</dbReference>
<accession>A0A0M2F0V0</accession>
<comment type="caution">
    <text evidence="1">The sequence shown here is derived from an EMBL/GenBank/DDBJ whole genome shotgun (WGS) entry which is preliminary data.</text>
</comment>
<dbReference type="OrthoDB" id="7031595at2"/>
<evidence type="ECO:0000313" key="2">
    <source>
        <dbReference type="Proteomes" id="UP000029435"/>
    </source>
</evidence>
<dbReference type="AlphaFoldDB" id="A0A0M2F0V0"/>
<dbReference type="EMBL" id="JQOD01000002">
    <property type="protein sequence ID" value="KGA34262.1"/>
    <property type="molecule type" value="Genomic_DNA"/>
</dbReference>
<name>A0A0M2F0V0_9GAMM</name>
<evidence type="ECO:0000313" key="1">
    <source>
        <dbReference type="EMBL" id="KGA34262.1"/>
    </source>
</evidence>